<dbReference type="Gene3D" id="3.90.1530.10">
    <property type="entry name" value="Conserved hypothetical protein from pyrococcus furiosus pfu- 392566-001, ParB domain"/>
    <property type="match status" value="1"/>
</dbReference>
<dbReference type="RefSeq" id="WP_091686876.1">
    <property type="nucleotide sequence ID" value="NZ_FOSN01000056.1"/>
</dbReference>
<dbReference type="Gene3D" id="3.40.50.150">
    <property type="entry name" value="Vaccinia Virus protein VP39"/>
    <property type="match status" value="1"/>
</dbReference>
<protein>
    <recommendedName>
        <fullName evidence="4">Methyltransferase</fullName>
        <ecNumber evidence="4">2.1.1.-</ecNumber>
    </recommendedName>
</protein>
<reference evidence="6 7" key="1">
    <citation type="submission" date="2016-10" db="EMBL/GenBank/DDBJ databases">
        <authorList>
            <person name="de Groot N.N."/>
        </authorList>
    </citation>
    <scope>NUCLEOTIDE SEQUENCE [LARGE SCALE GENOMIC DNA]</scope>
    <source>
        <strain evidence="6 7">NE2</strain>
    </source>
</reference>
<feature type="non-terminal residue" evidence="6">
    <location>
        <position position="1"/>
    </location>
</feature>
<comment type="similarity">
    <text evidence="4">Belongs to the N(4)/N(6)-methyltransferase family.</text>
</comment>
<evidence type="ECO:0000256" key="4">
    <source>
        <dbReference type="RuleBase" id="RU362026"/>
    </source>
</evidence>
<proteinExistence type="inferred from homology"/>
<dbReference type="GO" id="GO:0009007">
    <property type="term" value="F:site-specific DNA-methyltransferase (adenine-specific) activity"/>
    <property type="evidence" value="ECO:0007669"/>
    <property type="project" value="UniProtKB-EC"/>
</dbReference>
<dbReference type="GO" id="GO:0003677">
    <property type="term" value="F:DNA binding"/>
    <property type="evidence" value="ECO:0007669"/>
    <property type="project" value="InterPro"/>
</dbReference>
<dbReference type="OrthoDB" id="7806498at2"/>
<dbReference type="PANTHER" id="PTHR13370">
    <property type="entry name" value="RNA METHYLASE-RELATED"/>
    <property type="match status" value="1"/>
</dbReference>
<dbReference type="Proteomes" id="UP000198755">
    <property type="component" value="Unassembled WGS sequence"/>
</dbReference>
<dbReference type="REBASE" id="205419">
    <property type="entry name" value="M.MpaNE2ORF1561P"/>
</dbReference>
<dbReference type="EMBL" id="FOSN01000056">
    <property type="protein sequence ID" value="SFK91423.1"/>
    <property type="molecule type" value="Genomic_DNA"/>
</dbReference>
<evidence type="ECO:0000313" key="6">
    <source>
        <dbReference type="EMBL" id="SFK91423.1"/>
    </source>
</evidence>
<evidence type="ECO:0000256" key="1">
    <source>
        <dbReference type="ARBA" id="ARBA00022603"/>
    </source>
</evidence>
<keyword evidence="1 6" id="KW-0489">Methyltransferase</keyword>
<name>A0A1I4DEF9_9HYPH</name>
<evidence type="ECO:0000259" key="5">
    <source>
        <dbReference type="Pfam" id="PF01555"/>
    </source>
</evidence>
<dbReference type="GO" id="GO:0032259">
    <property type="term" value="P:methylation"/>
    <property type="evidence" value="ECO:0007669"/>
    <property type="project" value="UniProtKB-KW"/>
</dbReference>
<dbReference type="GO" id="GO:0008170">
    <property type="term" value="F:N-methyltransferase activity"/>
    <property type="evidence" value="ECO:0007669"/>
    <property type="project" value="InterPro"/>
</dbReference>
<dbReference type="SUPFAM" id="SSF110849">
    <property type="entry name" value="ParB/Sulfiredoxin"/>
    <property type="match status" value="1"/>
</dbReference>
<accession>A0A1I4DEF9</accession>
<dbReference type="PANTHER" id="PTHR13370:SF3">
    <property type="entry name" value="TRNA (GUANINE(10)-N2)-METHYLTRANSFERASE HOMOLOG"/>
    <property type="match status" value="1"/>
</dbReference>
<organism evidence="6 7">
    <name type="scientific">Methylocapsa palsarum</name>
    <dbReference type="NCBI Taxonomy" id="1612308"/>
    <lineage>
        <taxon>Bacteria</taxon>
        <taxon>Pseudomonadati</taxon>
        <taxon>Pseudomonadota</taxon>
        <taxon>Alphaproteobacteria</taxon>
        <taxon>Hyphomicrobiales</taxon>
        <taxon>Beijerinckiaceae</taxon>
        <taxon>Methylocapsa</taxon>
    </lineage>
</organism>
<dbReference type="SUPFAM" id="SSF53335">
    <property type="entry name" value="S-adenosyl-L-methionine-dependent methyltransferases"/>
    <property type="match status" value="1"/>
</dbReference>
<dbReference type="InterPro" id="IPR002941">
    <property type="entry name" value="DNA_methylase_N4/N6"/>
</dbReference>
<evidence type="ECO:0000313" key="7">
    <source>
        <dbReference type="Proteomes" id="UP000198755"/>
    </source>
</evidence>
<dbReference type="GO" id="GO:0005737">
    <property type="term" value="C:cytoplasm"/>
    <property type="evidence" value="ECO:0007669"/>
    <property type="project" value="TreeGrafter"/>
</dbReference>
<keyword evidence="7" id="KW-1185">Reference proteome</keyword>
<evidence type="ECO:0000256" key="2">
    <source>
        <dbReference type="ARBA" id="ARBA00022679"/>
    </source>
</evidence>
<dbReference type="PRINTS" id="PR00508">
    <property type="entry name" value="S21N4MTFRASE"/>
</dbReference>
<dbReference type="STRING" id="1612308.SAMN05444581_1561"/>
<dbReference type="AlphaFoldDB" id="A0A1I4DEF9"/>
<dbReference type="InterPro" id="IPR001091">
    <property type="entry name" value="RM_Methyltransferase"/>
</dbReference>
<dbReference type="InterPro" id="IPR036086">
    <property type="entry name" value="ParB/Sulfiredoxin_sf"/>
</dbReference>
<dbReference type="InterPro" id="IPR029063">
    <property type="entry name" value="SAM-dependent_MTases_sf"/>
</dbReference>
<sequence>NKQLIAGHGRFEAAKLLGRSEIPVICLDHLSEAQARAYMLADNKLTDRSSWDDAALAAHLKELSELAIDFNIEDVGFELPEIDFRIQSLDAPEDPSDADEFEAAAGPAASRLGDLWLLGDHRLYCGDALDPKTYDALLGTEHAAAVFTDPPYNVKIDGHVCGGGAKKHREFAMASGEMTADEFSRFLQEIFELIAARVAPSGVIYACMDWRHMGEMLAAGRAKGLDLLNLCVWVKSNGGMGSLYRSRHELVFVFRNGKEPHRNNVQLGRFGRNRTNVWNYAGANSFPRKGRAKGLDLHPTVKPIAMVADALLDATKRGDIVLDPFCGSGTTILAAERVGRRGFGIELDPLYVDLAISRWQKMTQQTAVHANGKTFDAIGAERRGADGQN</sequence>
<dbReference type="InterPro" id="IPR015840">
    <property type="entry name" value="DNA_MeTrfase_ParB"/>
</dbReference>
<gene>
    <name evidence="6" type="ORF">SAMN05444581_1561</name>
</gene>
<dbReference type="PIRSF" id="PIRSF036758">
    <property type="entry name" value="Aden_M_ParB"/>
    <property type="match status" value="1"/>
</dbReference>
<dbReference type="Pfam" id="PF01555">
    <property type="entry name" value="N6_N4_Mtase"/>
    <property type="match status" value="1"/>
</dbReference>
<comment type="catalytic activity">
    <reaction evidence="3">
        <text>a 2'-deoxyadenosine in DNA + S-adenosyl-L-methionine = an N(6)-methyl-2'-deoxyadenosine in DNA + S-adenosyl-L-homocysteine + H(+)</text>
        <dbReference type="Rhea" id="RHEA:15197"/>
        <dbReference type="Rhea" id="RHEA-COMP:12418"/>
        <dbReference type="Rhea" id="RHEA-COMP:12419"/>
        <dbReference type="ChEBI" id="CHEBI:15378"/>
        <dbReference type="ChEBI" id="CHEBI:57856"/>
        <dbReference type="ChEBI" id="CHEBI:59789"/>
        <dbReference type="ChEBI" id="CHEBI:90615"/>
        <dbReference type="ChEBI" id="CHEBI:90616"/>
        <dbReference type="EC" id="2.1.1.72"/>
    </reaction>
</comment>
<feature type="domain" description="DNA methylase N-4/N-6" evidence="5">
    <location>
        <begin position="145"/>
        <end position="355"/>
    </location>
</feature>
<evidence type="ECO:0000256" key="3">
    <source>
        <dbReference type="ARBA" id="ARBA00047942"/>
    </source>
</evidence>
<keyword evidence="2" id="KW-0808">Transferase</keyword>
<dbReference type="EC" id="2.1.1.-" evidence="4"/>